<dbReference type="RefSeq" id="WP_306212917.1">
    <property type="nucleotide sequence ID" value="NZ_CP132353.1"/>
</dbReference>
<name>A0AA50DRD0_9GAMM</name>
<dbReference type="EMBL" id="CP132353">
    <property type="protein sequence ID" value="WLS80805.1"/>
    <property type="molecule type" value="Genomic_DNA"/>
</dbReference>
<dbReference type="KEGG" id="epi:Q3V30_10145"/>
<reference evidence="1 2" key="1">
    <citation type="submission" date="2023-07" db="EMBL/GenBank/DDBJ databases">
        <title>Pathogenic bacteria of pear tree diseases.</title>
        <authorList>
            <person name="Zhang Z."/>
            <person name="He L."/>
            <person name="Huang R."/>
        </authorList>
    </citation>
    <scope>NUCLEOTIDE SEQUENCE [LARGE SCALE GENOMIC DNA]</scope>
    <source>
        <strain evidence="1 2">DE2</strain>
    </source>
</reference>
<sequence>MAERMKYEVPPTRTEPNARESLDKLIENLHQHGFLRLANDMVCANTDIAKVLVDGANRPGSLTAIQNISLLLMALSRVPPERFNQLLIAITDAANALSHESENVEKQGAPGIKGVIRLLRDDELWQGISPLLKGFRAFATSMEKPPEKPITRYSGKKSHV</sequence>
<proteinExistence type="predicted"/>
<keyword evidence="2" id="KW-1185">Reference proteome</keyword>
<organism evidence="1 2">
    <name type="scientific">Erwinia pyri</name>
    <dbReference type="NCBI Taxonomy" id="3062598"/>
    <lineage>
        <taxon>Bacteria</taxon>
        <taxon>Pseudomonadati</taxon>
        <taxon>Pseudomonadota</taxon>
        <taxon>Gammaproteobacteria</taxon>
        <taxon>Enterobacterales</taxon>
        <taxon>Erwiniaceae</taxon>
        <taxon>Erwinia</taxon>
    </lineage>
</organism>
<dbReference type="PANTHER" id="PTHR38433">
    <property type="match status" value="1"/>
</dbReference>
<dbReference type="Proteomes" id="UP001228139">
    <property type="component" value="Chromosome"/>
</dbReference>
<gene>
    <name evidence="1" type="ORF">Q3V30_10145</name>
</gene>
<protein>
    <submittedName>
        <fullName evidence="1">DUF1641 domain-containing protein</fullName>
    </submittedName>
</protein>
<accession>A0AA50DRD0</accession>
<dbReference type="PANTHER" id="PTHR38433:SF1">
    <property type="entry name" value="DUF1641 DOMAIN-CONTAINING PROTEIN"/>
    <property type="match status" value="1"/>
</dbReference>
<evidence type="ECO:0000313" key="2">
    <source>
        <dbReference type="Proteomes" id="UP001228139"/>
    </source>
</evidence>
<dbReference type="AlphaFoldDB" id="A0AA50DRD0"/>
<evidence type="ECO:0000313" key="1">
    <source>
        <dbReference type="EMBL" id="WLS80805.1"/>
    </source>
</evidence>